<comment type="caution">
    <text evidence="3">The sequence shown here is derived from an EMBL/GenBank/DDBJ whole genome shotgun (WGS) entry which is preliminary data.</text>
</comment>
<dbReference type="PANTHER" id="PTHR43283:SF14">
    <property type="entry name" value="BLL8153 PROTEIN"/>
    <property type="match status" value="1"/>
</dbReference>
<dbReference type="AlphaFoldDB" id="A0A3S0XHY0"/>
<feature type="signal peptide" evidence="1">
    <location>
        <begin position="1"/>
        <end position="32"/>
    </location>
</feature>
<gene>
    <name evidence="3" type="ORF">EJP67_25405</name>
</gene>
<sequence>MRLGFQTMAASLRARGLATACGLALLACAAHSQPMPPPPAGAPASSVPVALQEVRWQMLNPGINALTFRSMDRIFDTREVIHRRATWAIPRNDAPLNFRYEFAGAARTPEDFLDRTYTNALVVIKDGAIVYENYRNLCDDSTRFMGWSMTKSIVSTLVGIALEEKRIASIEDPIVKYLPELARGAYRDVSIRQVLEMRSGVDYEERYDFQNPGIAASNHMSSLVRNTSRFADVATTIGRAHPPGSHFAYKTIDTAVLGWLVERVSGTTFAGYMSEKLWEPLGAESNGFFIMDGGPGVGREFTGAGFNATARDWARLGLLFLNNGRANGKQIIPEKWVKAATASVPGSDSPNGGYGYQWWTFPSTGAYYALGLQGQYTYVEPATRTVVVKLSYMPPGRDEPYAETRAFLLAVSAWKPSR</sequence>
<evidence type="ECO:0000313" key="3">
    <source>
        <dbReference type="EMBL" id="RUR70397.1"/>
    </source>
</evidence>
<reference evidence="3 4" key="1">
    <citation type="submission" date="2018-12" db="EMBL/GenBank/DDBJ databases">
        <title>The genome sequences of Variovorax guangxiensis DSM 27352.</title>
        <authorList>
            <person name="Gao J."/>
            <person name="Sun J."/>
        </authorList>
    </citation>
    <scope>NUCLEOTIDE SEQUENCE [LARGE SCALE GENOMIC DNA]</scope>
    <source>
        <strain evidence="3 4">DSM 27352</strain>
    </source>
</reference>
<dbReference type="GO" id="GO:0016787">
    <property type="term" value="F:hydrolase activity"/>
    <property type="evidence" value="ECO:0007669"/>
    <property type="project" value="UniProtKB-KW"/>
</dbReference>
<accession>A0A3S0XHY0</accession>
<dbReference type="Pfam" id="PF00144">
    <property type="entry name" value="Beta-lactamase"/>
    <property type="match status" value="1"/>
</dbReference>
<evidence type="ECO:0000313" key="4">
    <source>
        <dbReference type="Proteomes" id="UP000281118"/>
    </source>
</evidence>
<dbReference type="InterPro" id="IPR001466">
    <property type="entry name" value="Beta-lactam-related"/>
</dbReference>
<feature type="chain" id="PRO_5018533881" evidence="1">
    <location>
        <begin position="33"/>
        <end position="418"/>
    </location>
</feature>
<dbReference type="SUPFAM" id="SSF56601">
    <property type="entry name" value="beta-lactamase/transpeptidase-like"/>
    <property type="match status" value="1"/>
</dbReference>
<dbReference type="OrthoDB" id="9814204at2"/>
<dbReference type="PROSITE" id="PS51257">
    <property type="entry name" value="PROKAR_LIPOPROTEIN"/>
    <property type="match status" value="1"/>
</dbReference>
<keyword evidence="1" id="KW-0732">Signal</keyword>
<evidence type="ECO:0000259" key="2">
    <source>
        <dbReference type="Pfam" id="PF00144"/>
    </source>
</evidence>
<protein>
    <submittedName>
        <fullName evidence="3">Class C beta-lactamase-related serine hydrolase</fullName>
    </submittedName>
</protein>
<dbReference type="EMBL" id="RXFT01000013">
    <property type="protein sequence ID" value="RUR70397.1"/>
    <property type="molecule type" value="Genomic_DNA"/>
</dbReference>
<dbReference type="RefSeq" id="WP_126024520.1">
    <property type="nucleotide sequence ID" value="NZ_RXFT01000013.1"/>
</dbReference>
<proteinExistence type="predicted"/>
<dbReference type="InterPro" id="IPR012338">
    <property type="entry name" value="Beta-lactam/transpept-like"/>
</dbReference>
<name>A0A3S0XHY0_9BURK</name>
<feature type="domain" description="Beta-lactamase-related" evidence="2">
    <location>
        <begin position="120"/>
        <end position="408"/>
    </location>
</feature>
<keyword evidence="3" id="KW-0378">Hydrolase</keyword>
<dbReference type="Proteomes" id="UP000281118">
    <property type="component" value="Unassembled WGS sequence"/>
</dbReference>
<organism evidence="3 4">
    <name type="scientific">Variovorax guangxiensis</name>
    <dbReference type="NCBI Taxonomy" id="1775474"/>
    <lineage>
        <taxon>Bacteria</taxon>
        <taxon>Pseudomonadati</taxon>
        <taxon>Pseudomonadota</taxon>
        <taxon>Betaproteobacteria</taxon>
        <taxon>Burkholderiales</taxon>
        <taxon>Comamonadaceae</taxon>
        <taxon>Variovorax</taxon>
    </lineage>
</organism>
<dbReference type="Gene3D" id="3.40.710.10">
    <property type="entry name" value="DD-peptidase/beta-lactamase superfamily"/>
    <property type="match status" value="1"/>
</dbReference>
<dbReference type="InterPro" id="IPR050789">
    <property type="entry name" value="Diverse_Enzym_Activities"/>
</dbReference>
<evidence type="ECO:0000256" key="1">
    <source>
        <dbReference type="SAM" id="SignalP"/>
    </source>
</evidence>
<dbReference type="PANTHER" id="PTHR43283">
    <property type="entry name" value="BETA-LACTAMASE-RELATED"/>
    <property type="match status" value="1"/>
</dbReference>